<dbReference type="AlphaFoldDB" id="A0A847SV72"/>
<name>A0A847SV72_9BACT</name>
<reference evidence="2 3" key="1">
    <citation type="submission" date="2020-04" db="EMBL/GenBank/DDBJ databases">
        <authorList>
            <person name="Yin C."/>
        </authorList>
    </citation>
    <scope>NUCLEOTIDE SEQUENCE [LARGE SCALE GENOMIC DNA]</scope>
    <source>
        <strain evidence="2 3">Ak56</strain>
    </source>
</reference>
<evidence type="ECO:0000313" key="3">
    <source>
        <dbReference type="Proteomes" id="UP000552864"/>
    </source>
</evidence>
<evidence type="ECO:0000256" key="1">
    <source>
        <dbReference type="SAM" id="Phobius"/>
    </source>
</evidence>
<keyword evidence="1" id="KW-1133">Transmembrane helix</keyword>
<feature type="transmembrane region" description="Helical" evidence="1">
    <location>
        <begin position="34"/>
        <end position="51"/>
    </location>
</feature>
<keyword evidence="1" id="KW-0812">Transmembrane</keyword>
<feature type="transmembrane region" description="Helical" evidence="1">
    <location>
        <begin position="6"/>
        <end position="22"/>
    </location>
</feature>
<sequence>MLVRLAFVIAAPVAWYFMNGWLQQYSFRVNLRADFFIITFLLSILIAWFTVEGFYY</sequence>
<gene>
    <name evidence="2" type="ORF">HGH91_27070</name>
</gene>
<comment type="caution">
    <text evidence="2">The sequence shown here is derived from an EMBL/GenBank/DDBJ whole genome shotgun (WGS) entry which is preliminary data.</text>
</comment>
<dbReference type="EMBL" id="JABAHZ010000009">
    <property type="protein sequence ID" value="NLR82308.1"/>
    <property type="molecule type" value="Genomic_DNA"/>
</dbReference>
<protein>
    <submittedName>
        <fullName evidence="2">Uncharacterized protein</fullName>
    </submittedName>
</protein>
<accession>A0A847SV72</accession>
<dbReference type="Proteomes" id="UP000552864">
    <property type="component" value="Unassembled WGS sequence"/>
</dbReference>
<dbReference type="RefSeq" id="WP_168742269.1">
    <property type="nucleotide sequence ID" value="NZ_JABAHZ010000009.1"/>
</dbReference>
<evidence type="ECO:0000313" key="2">
    <source>
        <dbReference type="EMBL" id="NLR82308.1"/>
    </source>
</evidence>
<organism evidence="2 3">
    <name type="scientific">Chitinophaga eiseniae</name>
    <dbReference type="NCBI Taxonomy" id="634771"/>
    <lineage>
        <taxon>Bacteria</taxon>
        <taxon>Pseudomonadati</taxon>
        <taxon>Bacteroidota</taxon>
        <taxon>Chitinophagia</taxon>
        <taxon>Chitinophagales</taxon>
        <taxon>Chitinophagaceae</taxon>
        <taxon>Chitinophaga</taxon>
    </lineage>
</organism>
<keyword evidence="1" id="KW-0472">Membrane</keyword>
<proteinExistence type="predicted"/>
<keyword evidence="3" id="KW-1185">Reference proteome</keyword>